<protein>
    <submittedName>
        <fullName evidence="2">Oidioi.mRNA.OKI2018_I69.chr2.g4248.t1.cds</fullName>
    </submittedName>
</protein>
<dbReference type="Proteomes" id="UP001158576">
    <property type="component" value="Chromosome 2"/>
</dbReference>
<evidence type="ECO:0000256" key="1">
    <source>
        <dbReference type="SAM" id="Phobius"/>
    </source>
</evidence>
<keyword evidence="3" id="KW-1185">Reference proteome</keyword>
<keyword evidence="1" id="KW-0812">Transmembrane</keyword>
<reference evidence="2 3" key="1">
    <citation type="submission" date="2021-04" db="EMBL/GenBank/DDBJ databases">
        <authorList>
            <person name="Bliznina A."/>
        </authorList>
    </citation>
    <scope>NUCLEOTIDE SEQUENCE [LARGE SCALE GENOMIC DNA]</scope>
</reference>
<evidence type="ECO:0000313" key="3">
    <source>
        <dbReference type="Proteomes" id="UP001158576"/>
    </source>
</evidence>
<accession>A0ABN7SYC7</accession>
<evidence type="ECO:0000313" key="2">
    <source>
        <dbReference type="EMBL" id="CAG5109753.1"/>
    </source>
</evidence>
<gene>
    <name evidence="2" type="ORF">OKIOD_LOCUS13013</name>
</gene>
<organism evidence="2 3">
    <name type="scientific">Oikopleura dioica</name>
    <name type="common">Tunicate</name>
    <dbReference type="NCBI Taxonomy" id="34765"/>
    <lineage>
        <taxon>Eukaryota</taxon>
        <taxon>Metazoa</taxon>
        <taxon>Chordata</taxon>
        <taxon>Tunicata</taxon>
        <taxon>Appendicularia</taxon>
        <taxon>Copelata</taxon>
        <taxon>Oikopleuridae</taxon>
        <taxon>Oikopleura</taxon>
    </lineage>
</organism>
<proteinExistence type="predicted"/>
<keyword evidence="1" id="KW-0472">Membrane</keyword>
<keyword evidence="1" id="KW-1133">Transmembrane helix</keyword>
<sequence>MILLLTQLNINSYWSFVLLRFTEMMMVLLLLFAHVFPLRRYPIEKRVVPVFPNLAQILNGEDLDELQLQFADL</sequence>
<dbReference type="EMBL" id="OU015567">
    <property type="protein sequence ID" value="CAG5109753.1"/>
    <property type="molecule type" value="Genomic_DNA"/>
</dbReference>
<name>A0ABN7SYC7_OIKDI</name>
<feature type="transmembrane region" description="Helical" evidence="1">
    <location>
        <begin position="12"/>
        <end position="36"/>
    </location>
</feature>